<dbReference type="Proteomes" id="UP000178912">
    <property type="component" value="Unassembled WGS sequence"/>
</dbReference>
<dbReference type="PANTHER" id="PTHR38446">
    <property type="entry name" value="BLL0914 PROTEIN"/>
    <property type="match status" value="1"/>
</dbReference>
<feature type="transmembrane region" description="Helical" evidence="1">
    <location>
        <begin position="102"/>
        <end position="119"/>
    </location>
</feature>
<reference evidence="3" key="1">
    <citation type="submission" date="2016-03" db="EMBL/GenBank/DDBJ databases">
        <authorList>
            <person name="Guldener U."/>
        </authorList>
    </citation>
    <scope>NUCLEOTIDE SEQUENCE [LARGE SCALE GENOMIC DNA]</scope>
    <source>
        <strain evidence="3">04CH-RAC-A.6.1</strain>
    </source>
</reference>
<evidence type="ECO:0008006" key="4">
    <source>
        <dbReference type="Google" id="ProtNLM"/>
    </source>
</evidence>
<dbReference type="Pfam" id="PF06993">
    <property type="entry name" value="DUF1304"/>
    <property type="match status" value="1"/>
</dbReference>
<keyword evidence="3" id="KW-1185">Reference proteome</keyword>
<keyword evidence="1" id="KW-0812">Transmembrane</keyword>
<keyword evidence="1" id="KW-0472">Membrane</keyword>
<dbReference type="InterPro" id="IPR009732">
    <property type="entry name" value="DUF1304"/>
</dbReference>
<organism evidence="2 3">
    <name type="scientific">Rhynchosporium agropyri</name>
    <dbReference type="NCBI Taxonomy" id="914238"/>
    <lineage>
        <taxon>Eukaryota</taxon>
        <taxon>Fungi</taxon>
        <taxon>Dikarya</taxon>
        <taxon>Ascomycota</taxon>
        <taxon>Pezizomycotina</taxon>
        <taxon>Leotiomycetes</taxon>
        <taxon>Helotiales</taxon>
        <taxon>Ploettnerulaceae</taxon>
        <taxon>Rhynchosporium</taxon>
    </lineage>
</organism>
<dbReference type="EMBL" id="FJUX01000056">
    <property type="protein sequence ID" value="CZT02462.1"/>
    <property type="molecule type" value="Genomic_DNA"/>
</dbReference>
<dbReference type="OrthoDB" id="2147008at2759"/>
<protein>
    <recommendedName>
        <fullName evidence="4">Integral membrane protein</fullName>
    </recommendedName>
</protein>
<dbReference type="AlphaFoldDB" id="A0A1E1KW83"/>
<feature type="transmembrane region" description="Helical" evidence="1">
    <location>
        <begin position="75"/>
        <end position="95"/>
    </location>
</feature>
<proteinExistence type="predicted"/>
<feature type="transmembrane region" description="Helical" evidence="1">
    <location>
        <begin position="6"/>
        <end position="28"/>
    </location>
</feature>
<evidence type="ECO:0000256" key="1">
    <source>
        <dbReference type="SAM" id="Phobius"/>
    </source>
</evidence>
<sequence length="120" mass="12703">MSILSNIAVGVLGAEHVYIMVLEMFMWTKPRGLKAFALKPDLAEKTKTLAANQGLYNGFLAAGLFWSLIHPVPAVGKQLSLFFSGCVLVAGLYGGLTANRKILFVQGIPALAALGALVLS</sequence>
<evidence type="ECO:0000313" key="2">
    <source>
        <dbReference type="EMBL" id="CZT02462.1"/>
    </source>
</evidence>
<dbReference type="PANTHER" id="PTHR38446:SF1">
    <property type="entry name" value="BLL0914 PROTEIN"/>
    <property type="match status" value="1"/>
</dbReference>
<evidence type="ECO:0000313" key="3">
    <source>
        <dbReference type="Proteomes" id="UP000178912"/>
    </source>
</evidence>
<name>A0A1E1KW83_9HELO</name>
<accession>A0A1E1KW83</accession>
<gene>
    <name evidence="2" type="ORF">RAG0_09620</name>
</gene>
<feature type="transmembrane region" description="Helical" evidence="1">
    <location>
        <begin position="49"/>
        <end position="69"/>
    </location>
</feature>
<keyword evidence="1" id="KW-1133">Transmembrane helix</keyword>